<sequence>MKLMTVILLTCGLLAAATGSRFKINFKLFLSSSRPKNPRKSYNTMIVGGEPALQGELPYQLSLRGGNSQIFGGSIIIVGTTQLAITAAHCVEIGSPSG</sequence>
<evidence type="ECO:0000313" key="3">
    <source>
        <dbReference type="EMBL" id="CAL8116367.1"/>
    </source>
</evidence>
<keyword evidence="1" id="KW-0732">Signal</keyword>
<dbReference type="EMBL" id="CAXLJM020000053">
    <property type="protein sequence ID" value="CAL8116367.1"/>
    <property type="molecule type" value="Genomic_DNA"/>
</dbReference>
<evidence type="ECO:0000313" key="4">
    <source>
        <dbReference type="Proteomes" id="UP001642540"/>
    </source>
</evidence>
<feature type="chain" id="PRO_5046452556" description="Peptidase S1 domain-containing protein" evidence="1">
    <location>
        <begin position="20"/>
        <end position="98"/>
    </location>
</feature>
<feature type="domain" description="Peptidase S1" evidence="2">
    <location>
        <begin position="46"/>
        <end position="92"/>
    </location>
</feature>
<organism evidence="3 4">
    <name type="scientific">Orchesella dallaii</name>
    <dbReference type="NCBI Taxonomy" id="48710"/>
    <lineage>
        <taxon>Eukaryota</taxon>
        <taxon>Metazoa</taxon>
        <taxon>Ecdysozoa</taxon>
        <taxon>Arthropoda</taxon>
        <taxon>Hexapoda</taxon>
        <taxon>Collembola</taxon>
        <taxon>Entomobryomorpha</taxon>
        <taxon>Entomobryoidea</taxon>
        <taxon>Orchesellidae</taxon>
        <taxon>Orchesellinae</taxon>
        <taxon>Orchesella</taxon>
    </lineage>
</organism>
<gene>
    <name evidence="3" type="ORF">ODALV1_LOCUS17253</name>
</gene>
<proteinExistence type="predicted"/>
<dbReference type="Gene3D" id="2.40.10.10">
    <property type="entry name" value="Trypsin-like serine proteases"/>
    <property type="match status" value="1"/>
</dbReference>
<dbReference type="Proteomes" id="UP001642540">
    <property type="component" value="Unassembled WGS sequence"/>
</dbReference>
<feature type="signal peptide" evidence="1">
    <location>
        <begin position="1"/>
        <end position="19"/>
    </location>
</feature>
<name>A0ABP1R0X9_9HEXA</name>
<keyword evidence="4" id="KW-1185">Reference proteome</keyword>
<dbReference type="InterPro" id="IPR001254">
    <property type="entry name" value="Trypsin_dom"/>
</dbReference>
<dbReference type="SUPFAM" id="SSF50494">
    <property type="entry name" value="Trypsin-like serine proteases"/>
    <property type="match status" value="1"/>
</dbReference>
<comment type="caution">
    <text evidence="3">The sequence shown here is derived from an EMBL/GenBank/DDBJ whole genome shotgun (WGS) entry which is preliminary data.</text>
</comment>
<dbReference type="InterPro" id="IPR009003">
    <property type="entry name" value="Peptidase_S1_PA"/>
</dbReference>
<dbReference type="Pfam" id="PF00089">
    <property type="entry name" value="Trypsin"/>
    <property type="match status" value="1"/>
</dbReference>
<evidence type="ECO:0000259" key="2">
    <source>
        <dbReference type="Pfam" id="PF00089"/>
    </source>
</evidence>
<reference evidence="3 4" key="1">
    <citation type="submission" date="2024-08" db="EMBL/GenBank/DDBJ databases">
        <authorList>
            <person name="Cucini C."/>
            <person name="Frati F."/>
        </authorList>
    </citation>
    <scope>NUCLEOTIDE SEQUENCE [LARGE SCALE GENOMIC DNA]</scope>
</reference>
<accession>A0ABP1R0X9</accession>
<dbReference type="InterPro" id="IPR043504">
    <property type="entry name" value="Peptidase_S1_PA_chymotrypsin"/>
</dbReference>
<protein>
    <recommendedName>
        <fullName evidence="2">Peptidase S1 domain-containing protein</fullName>
    </recommendedName>
</protein>
<evidence type="ECO:0000256" key="1">
    <source>
        <dbReference type="SAM" id="SignalP"/>
    </source>
</evidence>